<dbReference type="WBParaSite" id="SVE_0206900.1">
    <property type="protein sequence ID" value="SVE_0206900.1"/>
    <property type="gene ID" value="SVE_0206900"/>
</dbReference>
<reference evidence="1" key="1">
    <citation type="submission" date="2014-07" db="EMBL/GenBank/DDBJ databases">
        <authorList>
            <person name="Martin A.A"/>
            <person name="De Silva N."/>
        </authorList>
    </citation>
    <scope>NUCLEOTIDE SEQUENCE</scope>
</reference>
<proteinExistence type="predicted"/>
<evidence type="ECO:0000313" key="2">
    <source>
        <dbReference type="WBParaSite" id="SVE_0206900.1"/>
    </source>
</evidence>
<dbReference type="Proteomes" id="UP000035680">
    <property type="component" value="Unassembled WGS sequence"/>
</dbReference>
<protein>
    <submittedName>
        <fullName evidence="2">Uncharacterized protein</fullName>
    </submittedName>
</protein>
<name>A0A0K0EZV9_STRVS</name>
<organism evidence="1 2">
    <name type="scientific">Strongyloides venezuelensis</name>
    <name type="common">Threadworm</name>
    <dbReference type="NCBI Taxonomy" id="75913"/>
    <lineage>
        <taxon>Eukaryota</taxon>
        <taxon>Metazoa</taxon>
        <taxon>Ecdysozoa</taxon>
        <taxon>Nematoda</taxon>
        <taxon>Chromadorea</taxon>
        <taxon>Rhabditida</taxon>
        <taxon>Tylenchina</taxon>
        <taxon>Panagrolaimomorpha</taxon>
        <taxon>Strongyloidoidea</taxon>
        <taxon>Strongyloididae</taxon>
        <taxon>Strongyloides</taxon>
    </lineage>
</organism>
<evidence type="ECO:0000313" key="1">
    <source>
        <dbReference type="Proteomes" id="UP000035680"/>
    </source>
</evidence>
<sequence>MPKMCQKNFRNETSAYRTISWRRQIPFSRILIFNTYLYFKKLHQNTFYLLNWYENIYHYIFELNIFRQKQLQKIKYFSPSVFNENKKSVLICRIFSITSKYMKH</sequence>
<accession>A0A0K0EZV9</accession>
<reference evidence="2" key="2">
    <citation type="submission" date="2015-08" db="UniProtKB">
        <authorList>
            <consortium name="WormBaseParasite"/>
        </authorList>
    </citation>
    <scope>IDENTIFICATION</scope>
</reference>
<dbReference type="AlphaFoldDB" id="A0A0K0EZV9"/>
<keyword evidence="1" id="KW-1185">Reference proteome</keyword>